<evidence type="ECO:0000313" key="2">
    <source>
        <dbReference type="Proteomes" id="UP001281147"/>
    </source>
</evidence>
<protein>
    <submittedName>
        <fullName evidence="1">Uncharacterized protein</fullName>
    </submittedName>
</protein>
<proteinExistence type="predicted"/>
<dbReference type="EMBL" id="JAUTXU010000008">
    <property type="protein sequence ID" value="KAK3723742.1"/>
    <property type="molecule type" value="Genomic_DNA"/>
</dbReference>
<dbReference type="Proteomes" id="UP001281147">
    <property type="component" value="Unassembled WGS sequence"/>
</dbReference>
<accession>A0ACC3NV75</accession>
<sequence length="225" mass="26139">MDAAMQIDSSTECYLLKTPVELQLRIFSYITMPDPREPEESYIFNLGFNCIDSHYNGLLSANYMLGQYGSLCRDLRNVAVQAYYENNVLQLYGQEDPQFIKSESMHKPNQLQLGRSNWTRYGRVYPGIDSGLVTQYAMELPPRYTTAYGDESNDWLAPIFDLKKKYGFVKASDVTVEFEFFDADRWDEGDVDLLKVWVMEQLCESEHTETMLRDGSLKLLFENEE</sequence>
<comment type="caution">
    <text evidence="1">The sequence shown here is derived from an EMBL/GenBank/DDBJ whole genome shotgun (WGS) entry which is preliminary data.</text>
</comment>
<gene>
    <name evidence="1" type="ORF">LTR37_001623</name>
</gene>
<organism evidence="1 2">
    <name type="scientific">Vermiconidia calcicola</name>
    <dbReference type="NCBI Taxonomy" id="1690605"/>
    <lineage>
        <taxon>Eukaryota</taxon>
        <taxon>Fungi</taxon>
        <taxon>Dikarya</taxon>
        <taxon>Ascomycota</taxon>
        <taxon>Pezizomycotina</taxon>
        <taxon>Dothideomycetes</taxon>
        <taxon>Dothideomycetidae</taxon>
        <taxon>Mycosphaerellales</taxon>
        <taxon>Extremaceae</taxon>
        <taxon>Vermiconidia</taxon>
    </lineage>
</organism>
<keyword evidence="2" id="KW-1185">Reference proteome</keyword>
<evidence type="ECO:0000313" key="1">
    <source>
        <dbReference type="EMBL" id="KAK3723742.1"/>
    </source>
</evidence>
<name>A0ACC3NV75_9PEZI</name>
<reference evidence="1" key="1">
    <citation type="submission" date="2023-07" db="EMBL/GenBank/DDBJ databases">
        <title>Black Yeasts Isolated from many extreme environments.</title>
        <authorList>
            <person name="Coleine C."/>
            <person name="Stajich J.E."/>
            <person name="Selbmann L."/>
        </authorList>
    </citation>
    <scope>NUCLEOTIDE SEQUENCE</scope>
    <source>
        <strain evidence="1">CCFEE 5714</strain>
    </source>
</reference>